<dbReference type="Proteomes" id="UP000043699">
    <property type="component" value="Unassembled WGS sequence"/>
</dbReference>
<proteinExistence type="predicted"/>
<dbReference type="RefSeq" id="WP_052650918.1">
    <property type="nucleotide sequence ID" value="NZ_CCXS01000001.1"/>
</dbReference>
<dbReference type="CDD" id="cd00093">
    <property type="entry name" value="HTH_XRE"/>
    <property type="match status" value="1"/>
</dbReference>
<dbReference type="GO" id="GO:0003677">
    <property type="term" value="F:DNA binding"/>
    <property type="evidence" value="ECO:0007669"/>
    <property type="project" value="InterPro"/>
</dbReference>
<dbReference type="SUPFAM" id="SSF47413">
    <property type="entry name" value="lambda repressor-like DNA-binding domains"/>
    <property type="match status" value="1"/>
</dbReference>
<feature type="domain" description="HTH cro/C1-type" evidence="1">
    <location>
        <begin position="7"/>
        <end position="60"/>
    </location>
</feature>
<dbReference type="OrthoDB" id="252257at2"/>
<dbReference type="SUPFAM" id="SSF48452">
    <property type="entry name" value="TPR-like"/>
    <property type="match status" value="1"/>
</dbReference>
<dbReference type="Pfam" id="PF01381">
    <property type="entry name" value="HTH_3"/>
    <property type="match status" value="1"/>
</dbReference>
<dbReference type="AlphaFoldDB" id="A0A098ELP9"/>
<dbReference type="STRING" id="1499687.BN1080_01123"/>
<dbReference type="SMART" id="SM00530">
    <property type="entry name" value="HTH_XRE"/>
    <property type="match status" value="1"/>
</dbReference>
<gene>
    <name evidence="2" type="primary">nprA_1</name>
    <name evidence="2" type="ORF">BN1080_01123</name>
</gene>
<evidence type="ECO:0000313" key="3">
    <source>
        <dbReference type="Proteomes" id="UP000043699"/>
    </source>
</evidence>
<dbReference type="Gene3D" id="1.25.40.10">
    <property type="entry name" value="Tetratricopeptide repeat domain"/>
    <property type="match status" value="1"/>
</dbReference>
<evidence type="ECO:0000259" key="1">
    <source>
        <dbReference type="PROSITE" id="PS50943"/>
    </source>
</evidence>
<dbReference type="InterPro" id="IPR010982">
    <property type="entry name" value="Lambda_DNA-bd_dom_sf"/>
</dbReference>
<dbReference type="EMBL" id="CCXS01000001">
    <property type="protein sequence ID" value="CEG22201.1"/>
    <property type="molecule type" value="Genomic_DNA"/>
</dbReference>
<dbReference type="PROSITE" id="PS50943">
    <property type="entry name" value="HTH_CROC1"/>
    <property type="match status" value="1"/>
</dbReference>
<keyword evidence="3" id="KW-1185">Reference proteome</keyword>
<dbReference type="InterPro" id="IPR011990">
    <property type="entry name" value="TPR-like_helical_dom_sf"/>
</dbReference>
<name>A0A098ELP9_9BACL</name>
<dbReference type="Gene3D" id="1.10.260.40">
    <property type="entry name" value="lambda repressor-like DNA-binding domains"/>
    <property type="match status" value="1"/>
</dbReference>
<dbReference type="InterPro" id="IPR019734">
    <property type="entry name" value="TPR_rpt"/>
</dbReference>
<protein>
    <submittedName>
        <fullName evidence="2">Transcriptional activator NprA</fullName>
    </submittedName>
</protein>
<accession>A0A098ELP9</accession>
<organism evidence="2 3">
    <name type="scientific">Planococcus massiliensis</name>
    <dbReference type="NCBI Taxonomy" id="1499687"/>
    <lineage>
        <taxon>Bacteria</taxon>
        <taxon>Bacillati</taxon>
        <taxon>Bacillota</taxon>
        <taxon>Bacilli</taxon>
        <taxon>Bacillales</taxon>
        <taxon>Caryophanaceae</taxon>
        <taxon>Planococcus</taxon>
    </lineage>
</organism>
<dbReference type="SMART" id="SM00028">
    <property type="entry name" value="TPR"/>
    <property type="match status" value="4"/>
</dbReference>
<dbReference type="InterPro" id="IPR001387">
    <property type="entry name" value="Cro/C1-type_HTH"/>
</dbReference>
<reference evidence="2 3" key="1">
    <citation type="submission" date="2014-09" db="EMBL/GenBank/DDBJ databases">
        <authorList>
            <person name="Urmite Genomes Urmite Genomes"/>
        </authorList>
    </citation>
    <scope>NUCLEOTIDE SEQUENCE [LARGE SCALE GENOMIC DNA]</scope>
    <source>
        <strain evidence="2 3">ES2</strain>
    </source>
</reference>
<sequence>MDTGLRLKYHRLKKKISLEEVASGILSPRELKKIESGLKEPSLADLEALCKKLEIPLAPKDNPVGKVLVKNFKSSLVHPQNKGKIMEQYSDIKDHPLLHVNEDIELEYSIQQIRYFIVIGDLDTAELKLKEMERFKEFMNQEQFYLFHKYNGNYHYILNDHETALKTYLMAEKIAPSTTSPSELGDLYYSIGISSSQCWETELAFKYTDLALKIYQQEFVPKRIVECHLNIAMTQQRIGNFKIATEHFKNALTIGRKLEIDILRFTTEFNVGYSNFLFQNFEASIHHVTAALEFVPAEYTADILLSYCLIIKCNIELENIEEALKWQMKGEEIVVEKHLNLNLPTNHAFKEAIMEFFCLSHYLNGEYDQFESLVVNTFLPSLSVNDNFYEIGYYYGLLGNLYYNQERYKDSSFAFNNSRLAYKNLITIK</sequence>
<evidence type="ECO:0000313" key="2">
    <source>
        <dbReference type="EMBL" id="CEG22201.1"/>
    </source>
</evidence>